<sequence>MAKAYDSIDCDFLIHVMASFGFSMILCDLIRNCISTPWFSVVMNGSAKGFFSSGHGLRQGDHLSPYLFILVKEVLSRLLKQKFADEWSGQVVSNGKSYIFFSKHVTAARKRNPLLLTSCSEGFFRVKYLGVPLKVGRLKISHFDDLLNCIRRKLDRWQNRFLSSGTRLLLLRHVFASIPIHLFPMLHAPKAVMAAVNCSMSNLFLGSWNRKQKCKWVAWHKVCAPTQERGLGLRKSEEVQDSLFMKLAWNLQTGDAIWANFFKHKYLEACLLTAGDAVSPEEIMESAYGIMVSVSCLFDSKRCKACMEGERISLGLLWGSIKAVIA</sequence>
<protein>
    <submittedName>
        <fullName evidence="4">Uncharacterized protein LOC118348148</fullName>
    </submittedName>
</protein>
<dbReference type="RefSeq" id="XP_035545032.1">
    <property type="nucleotide sequence ID" value="XM_035689139.1"/>
</dbReference>
<dbReference type="PROSITE" id="PS50878">
    <property type="entry name" value="RT_POL"/>
    <property type="match status" value="1"/>
</dbReference>
<keyword evidence="1" id="KW-0812">Transmembrane</keyword>
<evidence type="ECO:0000256" key="1">
    <source>
        <dbReference type="SAM" id="Phobius"/>
    </source>
</evidence>
<keyword evidence="1" id="KW-1133">Transmembrane helix</keyword>
<dbReference type="KEGG" id="jre:118348148"/>
<keyword evidence="3" id="KW-1185">Reference proteome</keyword>
<dbReference type="OrthoDB" id="1744944at2759"/>
<organism evidence="3 4">
    <name type="scientific">Juglans regia</name>
    <name type="common">English walnut</name>
    <dbReference type="NCBI Taxonomy" id="51240"/>
    <lineage>
        <taxon>Eukaryota</taxon>
        <taxon>Viridiplantae</taxon>
        <taxon>Streptophyta</taxon>
        <taxon>Embryophyta</taxon>
        <taxon>Tracheophyta</taxon>
        <taxon>Spermatophyta</taxon>
        <taxon>Magnoliopsida</taxon>
        <taxon>eudicotyledons</taxon>
        <taxon>Gunneridae</taxon>
        <taxon>Pentapetalae</taxon>
        <taxon>rosids</taxon>
        <taxon>fabids</taxon>
        <taxon>Fagales</taxon>
        <taxon>Juglandaceae</taxon>
        <taxon>Juglans</taxon>
    </lineage>
</organism>
<feature type="domain" description="Reverse transcriptase" evidence="2">
    <location>
        <begin position="1"/>
        <end position="162"/>
    </location>
</feature>
<dbReference type="InterPro" id="IPR000477">
    <property type="entry name" value="RT_dom"/>
</dbReference>
<dbReference type="Proteomes" id="UP000235220">
    <property type="component" value="Chromosome 4"/>
</dbReference>
<accession>A0A6P9ER35</accession>
<evidence type="ECO:0000313" key="4">
    <source>
        <dbReference type="RefSeq" id="XP_035545032.1"/>
    </source>
</evidence>
<dbReference type="Pfam" id="PF00078">
    <property type="entry name" value="RVT_1"/>
    <property type="match status" value="1"/>
</dbReference>
<gene>
    <name evidence="4" type="primary">LOC118348148</name>
</gene>
<evidence type="ECO:0000313" key="3">
    <source>
        <dbReference type="Proteomes" id="UP000235220"/>
    </source>
</evidence>
<proteinExistence type="predicted"/>
<keyword evidence="1" id="KW-0472">Membrane</keyword>
<feature type="transmembrane region" description="Helical" evidence="1">
    <location>
        <begin position="12"/>
        <end position="30"/>
    </location>
</feature>
<dbReference type="PANTHER" id="PTHR33116">
    <property type="entry name" value="REVERSE TRANSCRIPTASE ZINC-BINDING DOMAIN-CONTAINING PROTEIN-RELATED-RELATED"/>
    <property type="match status" value="1"/>
</dbReference>
<evidence type="ECO:0000259" key="2">
    <source>
        <dbReference type="PROSITE" id="PS50878"/>
    </source>
</evidence>
<dbReference type="InParanoid" id="A0A6P9ER35"/>
<name>A0A6P9ER35_JUGRE</name>
<dbReference type="GeneID" id="118348148"/>
<dbReference type="AlphaFoldDB" id="A0A6P9ER35"/>
<reference evidence="4" key="1">
    <citation type="submission" date="2025-08" db="UniProtKB">
        <authorList>
            <consortium name="RefSeq"/>
        </authorList>
    </citation>
    <scope>IDENTIFICATION</scope>
    <source>
        <tissue evidence="4">Leaves</tissue>
    </source>
</reference>
<dbReference type="PANTHER" id="PTHR33116:SF80">
    <property type="entry name" value="REVERSE TRANSCRIPTASE ZINC-BINDING DOMAIN-CONTAINING PROTEIN"/>
    <property type="match status" value="1"/>
</dbReference>